<evidence type="ECO:0000256" key="1">
    <source>
        <dbReference type="ARBA" id="ARBA00001936"/>
    </source>
</evidence>
<dbReference type="Pfam" id="PF03828">
    <property type="entry name" value="PAP_assoc"/>
    <property type="match status" value="1"/>
</dbReference>
<feature type="compositionally biased region" description="Low complexity" evidence="8">
    <location>
        <begin position="227"/>
        <end position="240"/>
    </location>
</feature>
<keyword evidence="5" id="KW-0808">Transferase</keyword>
<evidence type="ECO:0000256" key="5">
    <source>
        <dbReference type="ARBA" id="ARBA00022679"/>
    </source>
</evidence>
<keyword evidence="4" id="KW-0963">Cytoplasm</keyword>
<evidence type="ECO:0000256" key="8">
    <source>
        <dbReference type="SAM" id="MobiDB-lite"/>
    </source>
</evidence>
<organism evidence="11 12">
    <name type="scientific">Phytophthora megakarya</name>
    <dbReference type="NCBI Taxonomy" id="4795"/>
    <lineage>
        <taxon>Eukaryota</taxon>
        <taxon>Sar</taxon>
        <taxon>Stramenopiles</taxon>
        <taxon>Oomycota</taxon>
        <taxon>Peronosporomycetes</taxon>
        <taxon>Peronosporales</taxon>
        <taxon>Peronosporaceae</taxon>
        <taxon>Phytophthora</taxon>
    </lineage>
</organism>
<evidence type="ECO:0000256" key="4">
    <source>
        <dbReference type="ARBA" id="ARBA00022490"/>
    </source>
</evidence>
<feature type="compositionally biased region" description="Low complexity" evidence="8">
    <location>
        <begin position="310"/>
        <end position="323"/>
    </location>
</feature>
<evidence type="ECO:0000313" key="12">
    <source>
        <dbReference type="Proteomes" id="UP000198211"/>
    </source>
</evidence>
<feature type="region of interest" description="Disordered" evidence="8">
    <location>
        <begin position="227"/>
        <end position="249"/>
    </location>
</feature>
<feature type="region of interest" description="Disordered" evidence="8">
    <location>
        <begin position="52"/>
        <end position="98"/>
    </location>
</feature>
<dbReference type="PANTHER" id="PTHR12271:SF40">
    <property type="entry name" value="POLY(A) RNA POLYMERASE GLD2"/>
    <property type="match status" value="1"/>
</dbReference>
<comment type="caution">
    <text evidence="11">The sequence shown here is derived from an EMBL/GenBank/DDBJ whole genome shotgun (WGS) entry which is preliminary data.</text>
</comment>
<dbReference type="GO" id="GO:0005737">
    <property type="term" value="C:cytoplasm"/>
    <property type="evidence" value="ECO:0007669"/>
    <property type="project" value="UniProtKB-SubCell"/>
</dbReference>
<dbReference type="SUPFAM" id="SSF81301">
    <property type="entry name" value="Nucleotidyltransferase"/>
    <property type="match status" value="1"/>
</dbReference>
<feature type="region of interest" description="Disordered" evidence="8">
    <location>
        <begin position="439"/>
        <end position="465"/>
    </location>
</feature>
<feature type="compositionally biased region" description="Low complexity" evidence="8">
    <location>
        <begin position="176"/>
        <end position="187"/>
    </location>
</feature>
<keyword evidence="7" id="KW-0460">Magnesium</keyword>
<dbReference type="PANTHER" id="PTHR12271">
    <property type="entry name" value="POLY A POLYMERASE CID PAP -RELATED"/>
    <property type="match status" value="1"/>
</dbReference>
<dbReference type="GO" id="GO:0031123">
    <property type="term" value="P:RNA 3'-end processing"/>
    <property type="evidence" value="ECO:0007669"/>
    <property type="project" value="TreeGrafter"/>
</dbReference>
<dbReference type="Pfam" id="PF22600">
    <property type="entry name" value="MTPAP-like_central"/>
    <property type="match status" value="1"/>
</dbReference>
<feature type="domain" description="Poly(A) RNA polymerase mitochondrial-like central palm" evidence="10">
    <location>
        <begin position="685"/>
        <end position="804"/>
    </location>
</feature>
<dbReference type="EMBL" id="NBNE01005751">
    <property type="protein sequence ID" value="OWZ03061.1"/>
    <property type="molecule type" value="Genomic_DNA"/>
</dbReference>
<dbReference type="GO" id="GO:0046872">
    <property type="term" value="F:metal ion binding"/>
    <property type="evidence" value="ECO:0007669"/>
    <property type="project" value="UniProtKB-KW"/>
</dbReference>
<dbReference type="AlphaFoldDB" id="A0A225VC24"/>
<dbReference type="InterPro" id="IPR054708">
    <property type="entry name" value="MTPAP-like_central"/>
</dbReference>
<dbReference type="InterPro" id="IPR043519">
    <property type="entry name" value="NT_sf"/>
</dbReference>
<feature type="region of interest" description="Disordered" evidence="8">
    <location>
        <begin position="1"/>
        <end position="27"/>
    </location>
</feature>
<feature type="region of interest" description="Disordered" evidence="8">
    <location>
        <begin position="168"/>
        <end position="187"/>
    </location>
</feature>
<accession>A0A225VC24</accession>
<comment type="cofactor">
    <cofactor evidence="1">
        <name>Mn(2+)</name>
        <dbReference type="ChEBI" id="CHEBI:29035"/>
    </cofactor>
</comment>
<dbReference type="CDD" id="cd05402">
    <property type="entry name" value="NT_PAP_TUTase"/>
    <property type="match status" value="1"/>
</dbReference>
<keyword evidence="6" id="KW-0479">Metal-binding</keyword>
<evidence type="ECO:0000256" key="3">
    <source>
        <dbReference type="ARBA" id="ARBA00004496"/>
    </source>
</evidence>
<evidence type="ECO:0000256" key="6">
    <source>
        <dbReference type="ARBA" id="ARBA00022723"/>
    </source>
</evidence>
<sequence>MAAWPQPPRSPNHNNGRFESDTAGFQSLGAFGHDNFLSGSGQLNNGLELGGLGLGLGPPQPPPSGGSMGLGLGLNMQQQQQPPLPMAPPLPPSSPQPGGALYHLQHQQQLHQQQEFMMGSNSSSGMSSLASLGGMELGQNRDERGFDLSDAMLNLDLGGGMLGGSDRGLSGGWGEASTSLSSASPSSASLRDQMNAQMAALYQHPKPSNDRLMFQQQRQPLAQSGSDLLSLLNNGNSGNNSGFGGELYPPPNVNISGGNMQSPALELYPPPNVNISGGNMQSPALGGFPGFPASSPSNNGGHGGLAPTMSPSRGPHSRSSTPSRTRRSPAKSPQLHRDNSAPSSLGGGQGNAIHVSPEVTKPNDNIKVQVSLLAEECVVGRVLLVGLFRLGQPTNDKPIFVKQVLFENKLHRNYRYLNTRITFRAPRSPGEFEFRVFEDKSGHSHQSNGKRQGHSNDDHHDSHHHGKVAYSNVTIARSNRLKVCLEYSHFIDTLRATHDKFQQGVTDGDAGLVLSALLALMRLVDQVETVFLHGHALLGDLLEACLRLIERRAEDIARSFVATETIPHPMETFHGTLRNVLNAVEANKFVRELVADDQLVDIARIQRERFCQVSGLYFASDTERCAFWLEHFGFAPIDISPATSGSDGEDEMLHSSPFVTRAVTQWVEREAEVLMPDRSAYRASRQSIYDQLHAEVISKLSFTCELDVFGSSANEFGNENSDMDMCLVLPEATMPTVEDKQRMLMEVVARLESRPDLFASVDTTRLTARIPIVMFVSRASGIECDLCVENRLAQRNTSLLRAYASADPRVRMLAYVIKRFVKQRRMNCAAEGTLSSYGYLLLLIHFLQRQNPPVLPVLQALPPNWPDEPREKLPSVLCRGPSDELDPSSNGDDGHSGIETYFYDPFAFREPNEKLAILREYCARNTQTVGELLLGFLRYYGLQFDATRDVVSVRRPDAGTVTKDEKRHTSQWRFTTRLSVEDPFEVGYDVAHVLKGSRDKYIRQQFVRAYVLLMDGAILHQSRTEGVSGEQDGEPNVDAVDGIMSIVNEHVLEVPFLQAPPHPLSPVPMAMPQPHEGF</sequence>
<name>A0A225VC24_9STRA</name>
<dbReference type="OrthoDB" id="407432at2759"/>
<evidence type="ECO:0000259" key="9">
    <source>
        <dbReference type="Pfam" id="PF03828"/>
    </source>
</evidence>
<dbReference type="GO" id="GO:0016779">
    <property type="term" value="F:nucleotidyltransferase activity"/>
    <property type="evidence" value="ECO:0007669"/>
    <property type="project" value="TreeGrafter"/>
</dbReference>
<dbReference type="Gene3D" id="3.30.460.10">
    <property type="entry name" value="Beta Polymerase, domain 2"/>
    <property type="match status" value="1"/>
</dbReference>
<feature type="domain" description="PAP-associated" evidence="9">
    <location>
        <begin position="929"/>
        <end position="985"/>
    </location>
</feature>
<comment type="cofactor">
    <cofactor evidence="2">
        <name>Mg(2+)</name>
        <dbReference type="ChEBI" id="CHEBI:18420"/>
    </cofactor>
</comment>
<evidence type="ECO:0000256" key="7">
    <source>
        <dbReference type="ARBA" id="ARBA00022842"/>
    </source>
</evidence>
<feature type="compositionally biased region" description="Pro residues" evidence="8">
    <location>
        <begin position="82"/>
        <end position="95"/>
    </location>
</feature>
<evidence type="ECO:0000259" key="10">
    <source>
        <dbReference type="Pfam" id="PF22600"/>
    </source>
</evidence>
<feature type="compositionally biased region" description="Pro residues" evidence="8">
    <location>
        <begin position="1"/>
        <end position="10"/>
    </location>
</feature>
<gene>
    <name evidence="11" type="ORF">PHMEG_00025275</name>
</gene>
<proteinExistence type="predicted"/>
<protein>
    <submittedName>
        <fullName evidence="11">Uncharacterized protein</fullName>
    </submittedName>
</protein>
<keyword evidence="12" id="KW-1185">Reference proteome</keyword>
<comment type="subcellular location">
    <subcellularLocation>
        <location evidence="3">Cytoplasm</location>
    </subcellularLocation>
</comment>
<dbReference type="Gene3D" id="1.10.1410.10">
    <property type="match status" value="1"/>
</dbReference>
<evidence type="ECO:0000313" key="11">
    <source>
        <dbReference type="EMBL" id="OWZ03061.1"/>
    </source>
</evidence>
<reference evidence="12" key="1">
    <citation type="submission" date="2017-03" db="EMBL/GenBank/DDBJ databases">
        <title>Phytopthora megakarya and P. palmivora, two closely related causual agents of cacao black pod achieved similar genome size and gene model numbers by different mechanisms.</title>
        <authorList>
            <person name="Ali S."/>
            <person name="Shao J."/>
            <person name="Larry D.J."/>
            <person name="Kronmiller B."/>
            <person name="Shen D."/>
            <person name="Strem M.D."/>
            <person name="Melnick R.L."/>
            <person name="Guiltinan M.J."/>
            <person name="Tyler B.M."/>
            <person name="Meinhardt L.W."/>
            <person name="Bailey B.A."/>
        </authorList>
    </citation>
    <scope>NUCLEOTIDE SEQUENCE [LARGE SCALE GENOMIC DNA]</scope>
    <source>
        <strain evidence="12">zdho120</strain>
    </source>
</reference>
<dbReference type="Proteomes" id="UP000198211">
    <property type="component" value="Unassembled WGS sequence"/>
</dbReference>
<evidence type="ECO:0000256" key="2">
    <source>
        <dbReference type="ARBA" id="ARBA00001946"/>
    </source>
</evidence>
<feature type="region of interest" description="Disordered" evidence="8">
    <location>
        <begin position="276"/>
        <end position="359"/>
    </location>
</feature>
<dbReference type="SUPFAM" id="SSF81631">
    <property type="entry name" value="PAP/OAS1 substrate-binding domain"/>
    <property type="match status" value="1"/>
</dbReference>
<dbReference type="InterPro" id="IPR002058">
    <property type="entry name" value="PAP_assoc"/>
</dbReference>
<dbReference type="STRING" id="4795.A0A225VC24"/>